<feature type="coiled-coil region" evidence="7">
    <location>
        <begin position="926"/>
        <end position="953"/>
    </location>
</feature>
<accession>A0ABZ0PBD1</accession>
<dbReference type="CDD" id="cd00082">
    <property type="entry name" value="HisKA"/>
    <property type="match status" value="1"/>
</dbReference>
<evidence type="ECO:0000259" key="12">
    <source>
        <dbReference type="PROSITE" id="PS50113"/>
    </source>
</evidence>
<dbReference type="PROSITE" id="PS50110">
    <property type="entry name" value="RESPONSE_REGULATORY"/>
    <property type="match status" value="2"/>
</dbReference>
<evidence type="ECO:0000256" key="4">
    <source>
        <dbReference type="ARBA" id="ARBA00023012"/>
    </source>
</evidence>
<keyword evidence="7" id="KW-0175">Coiled coil</keyword>
<dbReference type="SMART" id="SM00387">
    <property type="entry name" value="HATPase_c"/>
    <property type="match status" value="1"/>
</dbReference>
<evidence type="ECO:0000259" key="13">
    <source>
        <dbReference type="PROSITE" id="PS50894"/>
    </source>
</evidence>
<evidence type="ECO:0000256" key="3">
    <source>
        <dbReference type="ARBA" id="ARBA00022553"/>
    </source>
</evidence>
<feature type="domain" description="PAS" evidence="11">
    <location>
        <begin position="525"/>
        <end position="571"/>
    </location>
</feature>
<dbReference type="InterPro" id="IPR000700">
    <property type="entry name" value="PAS-assoc_C"/>
</dbReference>
<dbReference type="InterPro" id="IPR013767">
    <property type="entry name" value="PAS_fold"/>
</dbReference>
<evidence type="ECO:0000256" key="6">
    <source>
        <dbReference type="PROSITE-ProRule" id="PRU00169"/>
    </source>
</evidence>
<feature type="domain" description="PAC" evidence="12">
    <location>
        <begin position="596"/>
        <end position="650"/>
    </location>
</feature>
<feature type="domain" description="Histidine kinase" evidence="9">
    <location>
        <begin position="953"/>
        <end position="1173"/>
    </location>
</feature>
<feature type="domain" description="PAS" evidence="11">
    <location>
        <begin position="405"/>
        <end position="447"/>
    </location>
</feature>
<feature type="coiled-coil region" evidence="7">
    <location>
        <begin position="638"/>
        <end position="665"/>
    </location>
</feature>
<dbReference type="CDD" id="cd16922">
    <property type="entry name" value="HATPase_EvgS-ArcB-TorS-like"/>
    <property type="match status" value="1"/>
</dbReference>
<feature type="domain" description="HPt" evidence="13">
    <location>
        <begin position="1483"/>
        <end position="1590"/>
    </location>
</feature>
<dbReference type="EMBL" id="CP137852">
    <property type="protein sequence ID" value="WPB83013.1"/>
    <property type="molecule type" value="Genomic_DNA"/>
</dbReference>
<dbReference type="SUPFAM" id="SSF55874">
    <property type="entry name" value="ATPase domain of HSP90 chaperone/DNA topoisomerase II/histidine kinase"/>
    <property type="match status" value="1"/>
</dbReference>
<dbReference type="CDD" id="cd17546">
    <property type="entry name" value="REC_hyHK_CKI1_RcsC-like"/>
    <property type="match status" value="2"/>
</dbReference>
<dbReference type="Pfam" id="PF00072">
    <property type="entry name" value="Response_reg"/>
    <property type="match status" value="2"/>
</dbReference>
<dbReference type="Gene3D" id="1.10.287.130">
    <property type="match status" value="1"/>
</dbReference>
<dbReference type="Gene3D" id="3.30.565.10">
    <property type="entry name" value="Histidine kinase-like ATPase, C-terminal domain"/>
    <property type="match status" value="1"/>
</dbReference>
<dbReference type="InterPro" id="IPR005467">
    <property type="entry name" value="His_kinase_dom"/>
</dbReference>
<dbReference type="Gene3D" id="1.20.120.160">
    <property type="entry name" value="HPT domain"/>
    <property type="match status" value="1"/>
</dbReference>
<evidence type="ECO:0000256" key="7">
    <source>
        <dbReference type="SAM" id="Coils"/>
    </source>
</evidence>
<feature type="domain" description="PAC" evidence="12">
    <location>
        <begin position="478"/>
        <end position="528"/>
    </location>
</feature>
<dbReference type="Gene3D" id="3.30.450.20">
    <property type="entry name" value="PAS domain"/>
    <property type="match status" value="4"/>
</dbReference>
<dbReference type="PANTHER" id="PTHR45339">
    <property type="entry name" value="HYBRID SIGNAL TRANSDUCTION HISTIDINE KINASE J"/>
    <property type="match status" value="1"/>
</dbReference>
<evidence type="ECO:0000256" key="1">
    <source>
        <dbReference type="ARBA" id="ARBA00000085"/>
    </source>
</evidence>
<dbReference type="EC" id="2.7.13.3" evidence="2"/>
<dbReference type="SUPFAM" id="SSF47226">
    <property type="entry name" value="Histidine-containing phosphotransfer domain, HPT domain"/>
    <property type="match status" value="1"/>
</dbReference>
<dbReference type="SMART" id="SM00086">
    <property type="entry name" value="PAC"/>
    <property type="match status" value="3"/>
</dbReference>
<keyword evidence="8" id="KW-0472">Membrane</keyword>
<dbReference type="SUPFAM" id="SSF55785">
    <property type="entry name" value="PYP-like sensor domain (PAS domain)"/>
    <property type="match status" value="4"/>
</dbReference>
<feature type="modified residue" description="Phosphohistidine" evidence="5">
    <location>
        <position position="1520"/>
    </location>
</feature>
<dbReference type="NCBIfam" id="TIGR00229">
    <property type="entry name" value="sensory_box"/>
    <property type="match status" value="4"/>
</dbReference>
<evidence type="ECO:0000313" key="14">
    <source>
        <dbReference type="EMBL" id="WPB83013.1"/>
    </source>
</evidence>
<dbReference type="InterPro" id="IPR003594">
    <property type="entry name" value="HATPase_dom"/>
</dbReference>
<proteinExistence type="predicted"/>
<evidence type="ECO:0000259" key="9">
    <source>
        <dbReference type="PROSITE" id="PS50109"/>
    </source>
</evidence>
<dbReference type="InterPro" id="IPR004358">
    <property type="entry name" value="Sig_transdc_His_kin-like_C"/>
</dbReference>
<dbReference type="InterPro" id="IPR011006">
    <property type="entry name" value="CheY-like_superfamily"/>
</dbReference>
<dbReference type="Pfam" id="PF01627">
    <property type="entry name" value="Hpt"/>
    <property type="match status" value="1"/>
</dbReference>
<dbReference type="InterPro" id="IPR036890">
    <property type="entry name" value="HATPase_C_sf"/>
</dbReference>
<dbReference type="InterPro" id="IPR035965">
    <property type="entry name" value="PAS-like_dom_sf"/>
</dbReference>
<dbReference type="InterPro" id="IPR003661">
    <property type="entry name" value="HisK_dim/P_dom"/>
</dbReference>
<evidence type="ECO:0000259" key="11">
    <source>
        <dbReference type="PROSITE" id="PS50112"/>
    </source>
</evidence>
<gene>
    <name evidence="14" type="ORF">R9Z33_12950</name>
</gene>
<dbReference type="InterPro" id="IPR000014">
    <property type="entry name" value="PAS"/>
</dbReference>
<dbReference type="Proteomes" id="UP001305521">
    <property type="component" value="Chromosome"/>
</dbReference>
<dbReference type="Pfam" id="PF08448">
    <property type="entry name" value="PAS_4"/>
    <property type="match status" value="2"/>
</dbReference>
<dbReference type="InterPro" id="IPR001789">
    <property type="entry name" value="Sig_transdc_resp-reg_receiver"/>
</dbReference>
<dbReference type="Pfam" id="PF02518">
    <property type="entry name" value="HATPase_c"/>
    <property type="match status" value="1"/>
</dbReference>
<dbReference type="Gene3D" id="3.40.50.2300">
    <property type="match status" value="2"/>
</dbReference>
<dbReference type="SMART" id="SM00388">
    <property type="entry name" value="HisKA"/>
    <property type="match status" value="1"/>
</dbReference>
<evidence type="ECO:0000313" key="15">
    <source>
        <dbReference type="Proteomes" id="UP001305521"/>
    </source>
</evidence>
<feature type="domain" description="Response regulatory" evidence="10">
    <location>
        <begin position="1191"/>
        <end position="1312"/>
    </location>
</feature>
<dbReference type="Pfam" id="PF13426">
    <property type="entry name" value="PAS_9"/>
    <property type="match status" value="1"/>
</dbReference>
<feature type="domain" description="PAS" evidence="11">
    <location>
        <begin position="804"/>
        <end position="840"/>
    </location>
</feature>
<dbReference type="RefSeq" id="WP_318646994.1">
    <property type="nucleotide sequence ID" value="NZ_CP137852.1"/>
</dbReference>
<reference evidence="14 15" key="1">
    <citation type="submission" date="2023-11" db="EMBL/GenBank/DDBJ databases">
        <title>Arctic aerobic anoxygenic photoheterotroph Sediminicoccus rosea KRV36 adapts its photosynthesis to long days of polar summer.</title>
        <authorList>
            <person name="Tomasch J."/>
            <person name="Kopejtka K."/>
            <person name="Bily T."/>
            <person name="Gardiner A.T."/>
            <person name="Gardian Z."/>
            <person name="Shivaramu S."/>
            <person name="Koblizek M."/>
            <person name="Engelhardt F."/>
            <person name="Kaftan D."/>
        </authorList>
    </citation>
    <scope>NUCLEOTIDE SEQUENCE [LARGE SCALE GENOMIC DNA]</scope>
    <source>
        <strain evidence="14 15">R-30</strain>
    </source>
</reference>
<dbReference type="InterPro" id="IPR001610">
    <property type="entry name" value="PAC"/>
</dbReference>
<dbReference type="SMART" id="SM00091">
    <property type="entry name" value="PAS"/>
    <property type="match status" value="4"/>
</dbReference>
<dbReference type="PROSITE" id="PS50894">
    <property type="entry name" value="HPT"/>
    <property type="match status" value="1"/>
</dbReference>
<dbReference type="PROSITE" id="PS50113">
    <property type="entry name" value="PAC"/>
    <property type="match status" value="3"/>
</dbReference>
<dbReference type="PRINTS" id="PR00344">
    <property type="entry name" value="BCTRLSENSOR"/>
</dbReference>
<dbReference type="SUPFAM" id="SSF47384">
    <property type="entry name" value="Homodimeric domain of signal transducing histidine kinase"/>
    <property type="match status" value="1"/>
</dbReference>
<dbReference type="SMART" id="SM00448">
    <property type="entry name" value="REC"/>
    <property type="match status" value="2"/>
</dbReference>
<organism evidence="14 15">
    <name type="scientific">Sediminicoccus rosea</name>
    <dbReference type="NCBI Taxonomy" id="1225128"/>
    <lineage>
        <taxon>Bacteria</taxon>
        <taxon>Pseudomonadati</taxon>
        <taxon>Pseudomonadota</taxon>
        <taxon>Alphaproteobacteria</taxon>
        <taxon>Acetobacterales</taxon>
        <taxon>Roseomonadaceae</taxon>
        <taxon>Sediminicoccus</taxon>
    </lineage>
</organism>
<keyword evidence="8" id="KW-1133">Transmembrane helix</keyword>
<evidence type="ECO:0000256" key="5">
    <source>
        <dbReference type="PROSITE-ProRule" id="PRU00110"/>
    </source>
</evidence>
<dbReference type="PROSITE" id="PS50112">
    <property type="entry name" value="PAS"/>
    <property type="match status" value="3"/>
</dbReference>
<evidence type="ECO:0000256" key="2">
    <source>
        <dbReference type="ARBA" id="ARBA00012438"/>
    </source>
</evidence>
<feature type="modified residue" description="4-aspartylphosphate" evidence="6">
    <location>
        <position position="1245"/>
    </location>
</feature>
<dbReference type="InterPro" id="IPR008207">
    <property type="entry name" value="Sig_transdc_His_kin_Hpt_dom"/>
</dbReference>
<dbReference type="InterPro" id="IPR036641">
    <property type="entry name" value="HPT_dom_sf"/>
</dbReference>
<feature type="domain" description="PAC" evidence="12">
    <location>
        <begin position="751"/>
        <end position="803"/>
    </location>
</feature>
<evidence type="ECO:0000259" key="10">
    <source>
        <dbReference type="PROSITE" id="PS50110"/>
    </source>
</evidence>
<dbReference type="InterPro" id="IPR036097">
    <property type="entry name" value="HisK_dim/P_sf"/>
</dbReference>
<dbReference type="PANTHER" id="PTHR45339:SF5">
    <property type="entry name" value="HISTIDINE KINASE"/>
    <property type="match status" value="1"/>
</dbReference>
<sequence length="1654" mass="177565">MNGRWPRLPRYVLIFILPMVAAILALGLINGYYNRNLQRSQAAYIASQAEGLDALAFVASFNSDLSDLHRRMSVMLELASAGRIDGWEADQAHEALAEELTALVTRARRLEDIAASLGAGLPLLPRLEAYRAALRIAADHSTVRLPGAHRFIGLADARFAEFAGATNTLLSTATAEVLRRAQGEAQALEALSRRLTRIRAVVVVGFLAFWLGFAWLLTRSLRRLTEALRQLAASETAPTRMPEVEALAASRSGLLRDIAQAAMAFRDALASRETATAELNERMKELSCLYDTTRLTDRADLSIGAMLEAVAARLPAAMRYPALAVGCIEHAGAVHGGRVEGRTLSVPFRGVDGAPGLVRVTYQDALPPEASEPFLPEERILLEAIAERLGAAIERRRSAQAEADSRNLFSAVVNEAPLAIEIVDAETLRYVEVNDASCRLLGYTREEYRRMTPADTQAEEPAGGFEAMARRIREAGGARFEARHRHKGGAVLDVQVNIQMIRQRDREYFLAMWEDITEQKRREERLRTLVRAVEQSPASIVITDVHGCIEYVNEAFERTTGYARDELLGENPRILQSGDTPSAVFDEMWEKLPRGETWRGELVNRRRDGSRYIEAAVIAPVRRPDGAISHYVGVKEDITATRQMAMELERHRNRLEELVAERTAELLTARQATEALGQDFFRVLDRSPDLIALKGRDLRLKACSRAFVELAGKASPEEMLGRTAEESFPAGVIAVVRADEEAQLAAGDAVRSMERMLPHPDGQRRLYSITRTMLRDAAGAFDGFLVIGRDISARAAAMEALARKEEEERLLLESSSNGIVGVGPDGHVTFANQAAARLLGQADPAALTGLDAHRLLQPRRADGTPYPAEEGAIHRALTQGEPVASEEEVFWRADDTPVAVSCSVAPMLHGASLLGAVISFEDIGGRKLAEAELRRAKAEAEAASRAKSEFLSNMSHEIRTPMNAIIGFAHLLRRGLHDARQQEQLSRITDAAHHLLAIINDILDLSKIEAGKIELEQADIVVERVVERVWALVRDKAEAKGLELLVDLHELPPVLQGDELRLSQILLNFTSNAVKFTETGHVMLSGRVARRTAQGLVARFEVADTGIGISPAQQAQLFQPFQQADASTTRRYGGTGLGLSISHRLAGLMGGEVGVESAPGEGSIFWVEVPVGEAPGPAQPRPEAARLAGRRALVVDDVPEALETMAGTLRALGLAVTATGCGSEALARVSEADAAGAPFEVVLVDWLMPGMDGLELGRRLAALPLARRPRCLLVSAEADAVSPATAAQAGYGAVLGKPLLPSRLAGVLLGPPAQPTASLAEMPAAPRFPGRRVLLVEDNPVNEEVATALLQDVGLTVEVARDGAEAVERAAAADYDLILMDVQMPVMDGRAATRAIRAGPRHARTPILAMTANAFQEDRRASLEAGMDDHLVKPVNPAALHAALARWLRADPGAAVAPPAPAMPLPPVEGLDMAAGLKASNGDPALYRRVLEIFLRSAELASLRAALQAGDAVAARRSAHSLKGAAAAIGAAALRETAGALEAELATGAALDGLGPRAAALEAQLLVLKAKLAKALAEAAAPAPEAPEAAAMPVPVTELAGLLEASDMAALTLFRAHEAAFRAALGPAAVQIARHLDGFAFDEALAVLREAQTG</sequence>
<dbReference type="SUPFAM" id="SSF52172">
    <property type="entry name" value="CheY-like"/>
    <property type="match status" value="2"/>
</dbReference>
<keyword evidence="3 6" id="KW-0597">Phosphoprotein</keyword>
<dbReference type="Pfam" id="PF00989">
    <property type="entry name" value="PAS"/>
    <property type="match status" value="1"/>
</dbReference>
<evidence type="ECO:0000256" key="8">
    <source>
        <dbReference type="SAM" id="Phobius"/>
    </source>
</evidence>
<feature type="transmembrane region" description="Helical" evidence="8">
    <location>
        <begin position="198"/>
        <end position="217"/>
    </location>
</feature>
<dbReference type="SMART" id="SM00073">
    <property type="entry name" value="HPT"/>
    <property type="match status" value="1"/>
</dbReference>
<comment type="catalytic activity">
    <reaction evidence="1">
        <text>ATP + protein L-histidine = ADP + protein N-phospho-L-histidine.</text>
        <dbReference type="EC" id="2.7.13.3"/>
    </reaction>
</comment>
<keyword evidence="15" id="KW-1185">Reference proteome</keyword>
<name>A0ABZ0PBD1_9PROT</name>
<protein>
    <recommendedName>
        <fullName evidence="2">histidine kinase</fullName>
        <ecNumber evidence="2">2.7.13.3</ecNumber>
    </recommendedName>
</protein>
<feature type="modified residue" description="4-aspartylphosphate" evidence="6">
    <location>
        <position position="1381"/>
    </location>
</feature>
<feature type="domain" description="Response regulatory" evidence="10">
    <location>
        <begin position="1332"/>
        <end position="1448"/>
    </location>
</feature>
<dbReference type="Pfam" id="PF00512">
    <property type="entry name" value="HisKA"/>
    <property type="match status" value="1"/>
</dbReference>
<dbReference type="CDD" id="cd00130">
    <property type="entry name" value="PAS"/>
    <property type="match status" value="4"/>
</dbReference>
<keyword evidence="4" id="KW-0902">Two-component regulatory system</keyword>
<feature type="transmembrane region" description="Helical" evidence="8">
    <location>
        <begin position="12"/>
        <end position="33"/>
    </location>
</feature>
<dbReference type="PROSITE" id="PS50109">
    <property type="entry name" value="HIS_KIN"/>
    <property type="match status" value="1"/>
</dbReference>
<keyword evidence="8" id="KW-0812">Transmembrane</keyword>
<dbReference type="InterPro" id="IPR013656">
    <property type="entry name" value="PAS_4"/>
</dbReference>